<keyword evidence="2" id="KW-1185">Reference proteome</keyword>
<dbReference type="STRING" id="1075417.SAMN05421823_1194"/>
<gene>
    <name evidence="1" type="ORF">SAMN05421823_1194</name>
</gene>
<evidence type="ECO:0000313" key="2">
    <source>
        <dbReference type="Proteomes" id="UP000198510"/>
    </source>
</evidence>
<reference evidence="1 2" key="1">
    <citation type="submission" date="2016-10" db="EMBL/GenBank/DDBJ databases">
        <authorList>
            <person name="de Groot N.N."/>
        </authorList>
    </citation>
    <scope>NUCLEOTIDE SEQUENCE [LARGE SCALE GENOMIC DNA]</scope>
    <source>
        <strain evidence="1 2">DSM 25186</strain>
    </source>
</reference>
<organism evidence="1 2">
    <name type="scientific">Catalinimonas alkaloidigena</name>
    <dbReference type="NCBI Taxonomy" id="1075417"/>
    <lineage>
        <taxon>Bacteria</taxon>
        <taxon>Pseudomonadati</taxon>
        <taxon>Bacteroidota</taxon>
        <taxon>Cytophagia</taxon>
        <taxon>Cytophagales</taxon>
        <taxon>Catalimonadaceae</taxon>
        <taxon>Catalinimonas</taxon>
    </lineage>
</organism>
<dbReference type="AlphaFoldDB" id="A0A1G9V494"/>
<name>A0A1G9V494_9BACT</name>
<dbReference type="Proteomes" id="UP000198510">
    <property type="component" value="Unassembled WGS sequence"/>
</dbReference>
<evidence type="ECO:0000313" key="1">
    <source>
        <dbReference type="EMBL" id="SDM66655.1"/>
    </source>
</evidence>
<protein>
    <submittedName>
        <fullName evidence="1">Uncharacterized protein</fullName>
    </submittedName>
</protein>
<dbReference type="RefSeq" id="WP_143017513.1">
    <property type="nucleotide sequence ID" value="NZ_FNFO01000019.1"/>
</dbReference>
<dbReference type="EMBL" id="FNFO01000019">
    <property type="protein sequence ID" value="SDM66655.1"/>
    <property type="molecule type" value="Genomic_DNA"/>
</dbReference>
<accession>A0A1G9V494</accession>
<proteinExistence type="predicted"/>
<sequence>MLFAGTVLPSAAQSKTATEFDPDRDVIVSRRVMRLIQADLKRLDTLEASLHQVDSLIAANERRWRSVLADSVTRFHGELQQAHRILANVRAQLLKEEKLSLLLSDQLQRERRVSASFKRKYNQEKIRRLRAVNRMIAAQAKSLVKPKHLLIFGAILTYSIYALKK</sequence>